<protein>
    <submittedName>
        <fullName evidence="1">Cell surface protein</fullName>
    </submittedName>
</protein>
<dbReference type="InterPro" id="IPR012505">
    <property type="entry name" value="YbbR"/>
</dbReference>
<name>A0A5C4TK51_FRUSA</name>
<gene>
    <name evidence="1" type="ORF">DID87_04125</name>
</gene>
<proteinExistence type="predicted"/>
<evidence type="ECO:0000313" key="1">
    <source>
        <dbReference type="EMBL" id="TNK90395.1"/>
    </source>
</evidence>
<dbReference type="GeneID" id="93160415"/>
<dbReference type="Proteomes" id="UP000313312">
    <property type="component" value="Unassembled WGS sequence"/>
</dbReference>
<dbReference type="InterPro" id="IPR053154">
    <property type="entry name" value="c-di-AMP_regulator"/>
</dbReference>
<comment type="caution">
    <text evidence="1">The sequence shown here is derived from an EMBL/GenBank/DDBJ whole genome shotgun (WGS) entry which is preliminary data.</text>
</comment>
<accession>A0A5C4TK51</accession>
<reference evidence="1 2" key="1">
    <citation type="submission" date="2018-05" db="EMBL/GenBank/DDBJ databases">
        <title>Lactobacillus sanfranciscensis Ah4 draft denome sequence.</title>
        <authorList>
            <person name="Zhang G."/>
        </authorList>
    </citation>
    <scope>NUCLEOTIDE SEQUENCE [LARGE SCALE GENOMIC DNA]</scope>
    <source>
        <strain evidence="1 2">Ah4</strain>
    </source>
</reference>
<dbReference type="EMBL" id="QFCR01000010">
    <property type="protein sequence ID" value="TNK90395.1"/>
    <property type="molecule type" value="Genomic_DNA"/>
</dbReference>
<dbReference type="PANTHER" id="PTHR37804">
    <property type="entry name" value="CDAA REGULATORY PROTEIN CDAR"/>
    <property type="match status" value="1"/>
</dbReference>
<dbReference type="Pfam" id="PF07949">
    <property type="entry name" value="YbbR"/>
    <property type="match status" value="2"/>
</dbReference>
<organism evidence="1 2">
    <name type="scientific">Fructilactobacillus sanfranciscensis</name>
    <name type="common">Lactobacillus sanfranciscensis</name>
    <dbReference type="NCBI Taxonomy" id="1625"/>
    <lineage>
        <taxon>Bacteria</taxon>
        <taxon>Bacillati</taxon>
        <taxon>Bacillota</taxon>
        <taxon>Bacilli</taxon>
        <taxon>Lactobacillales</taxon>
        <taxon>Lactobacillaceae</taxon>
        <taxon>Fructilactobacillus</taxon>
    </lineage>
</organism>
<evidence type="ECO:0000313" key="2">
    <source>
        <dbReference type="Proteomes" id="UP000313312"/>
    </source>
</evidence>
<dbReference type="Gene3D" id="2.170.120.30">
    <property type="match status" value="1"/>
</dbReference>
<dbReference type="Gene3D" id="2.170.120.40">
    <property type="entry name" value="YbbR-like domain"/>
    <property type="match status" value="1"/>
</dbReference>
<dbReference type="RefSeq" id="WP_103429134.1">
    <property type="nucleotide sequence ID" value="NZ_CP118925.1"/>
</dbReference>
<dbReference type="AlphaFoldDB" id="A0A5C4TK51"/>
<sequence>MKKFFESKPFCLIISLVISLALFFMVHDYKLGQINSSTQSDDQQLTSNETREVEVPLQLNVNSDKYFVIGYPNKVKVELTGPSALVATTSNTQNFKILADLSDLGPGKHTVKLKESGLNSELKSDIKPKKITVNIQERENKSYPVQVSYRTKHIASGYKVNKVSKDVNKVEVTGPKDEMKKISQVMAKVKLNRDTNKSVKQTTVIDALDEHGRTINVVISPSTTMVKLQIEKNSN</sequence>
<dbReference type="PANTHER" id="PTHR37804:SF1">
    <property type="entry name" value="CDAA REGULATORY PROTEIN CDAR"/>
    <property type="match status" value="1"/>
</dbReference>